<evidence type="ECO:0000313" key="2">
    <source>
        <dbReference type="Proteomes" id="UP000291572"/>
    </source>
</evidence>
<dbReference type="Proteomes" id="UP000291572">
    <property type="component" value="Unassembled WGS sequence"/>
</dbReference>
<comment type="caution">
    <text evidence="1">The sequence shown here is derived from an EMBL/GenBank/DDBJ whole genome shotgun (WGS) entry which is preliminary data.</text>
</comment>
<dbReference type="OrthoDB" id="7478659at2"/>
<gene>
    <name evidence="1" type="ORF">EWH12_21855</name>
</gene>
<protein>
    <submittedName>
        <fullName evidence="1">Uncharacterized protein</fullName>
    </submittedName>
</protein>
<organism evidence="1 2">
    <name type="scientific">Sphingobium cupriresistens</name>
    <dbReference type="NCBI Taxonomy" id="1132417"/>
    <lineage>
        <taxon>Bacteria</taxon>
        <taxon>Pseudomonadati</taxon>
        <taxon>Pseudomonadota</taxon>
        <taxon>Alphaproteobacteria</taxon>
        <taxon>Sphingomonadales</taxon>
        <taxon>Sphingomonadaceae</taxon>
        <taxon>Sphingobium</taxon>
    </lineage>
</organism>
<proteinExistence type="predicted"/>
<name>A0A8G2DXG0_9SPHN</name>
<accession>A0A8G2DXG0</accession>
<reference evidence="1 2" key="1">
    <citation type="submission" date="2019-02" db="EMBL/GenBank/DDBJ databases">
        <authorList>
            <person name="Feng G."/>
        </authorList>
    </citation>
    <scope>NUCLEOTIDE SEQUENCE [LARGE SCALE GENOMIC DNA]</scope>
    <source>
        <strain evidence="1 2">CCTCC AB 2011146</strain>
    </source>
</reference>
<evidence type="ECO:0000313" key="1">
    <source>
        <dbReference type="EMBL" id="RYM04630.1"/>
    </source>
</evidence>
<dbReference type="EMBL" id="SEOO01000123">
    <property type="protein sequence ID" value="RYM04630.1"/>
    <property type="molecule type" value="Genomic_DNA"/>
</dbReference>
<dbReference type="AlphaFoldDB" id="A0A8G2DXG0"/>
<sequence>MLSPGNTSPCHHSLHLVAKTAESQHAGIAQQLSDRALRPKSVNDKACLGSGAIDITGII</sequence>